<dbReference type="GO" id="GO:0016020">
    <property type="term" value="C:membrane"/>
    <property type="evidence" value="ECO:0007669"/>
    <property type="project" value="InterPro"/>
</dbReference>
<dbReference type="InterPro" id="IPR003439">
    <property type="entry name" value="ABC_transporter-like_ATP-bd"/>
</dbReference>
<dbReference type="SMART" id="SM00382">
    <property type="entry name" value="AAA"/>
    <property type="match status" value="1"/>
</dbReference>
<dbReference type="PROSITE" id="PS50893">
    <property type="entry name" value="ABC_TRANSPORTER_2"/>
    <property type="match status" value="1"/>
</dbReference>
<dbReference type="PANTHER" id="PTHR46743:SF3">
    <property type="entry name" value="ABC-TYPE POLYSACCHARIDE_POLYOL PHOSPHATE TRANSPORT SYSTEM, ATPASE COMPONENT"/>
    <property type="match status" value="1"/>
</dbReference>
<keyword evidence="2" id="KW-0067">ATP-binding</keyword>
<dbReference type="GO" id="GO:0016887">
    <property type="term" value="F:ATP hydrolysis activity"/>
    <property type="evidence" value="ECO:0007669"/>
    <property type="project" value="InterPro"/>
</dbReference>
<feature type="domain" description="ABC transporter" evidence="3">
    <location>
        <begin position="34"/>
        <end position="255"/>
    </location>
</feature>
<dbReference type="GO" id="GO:0140359">
    <property type="term" value="F:ABC-type transporter activity"/>
    <property type="evidence" value="ECO:0007669"/>
    <property type="project" value="InterPro"/>
</dbReference>
<dbReference type="PANTHER" id="PTHR46743">
    <property type="entry name" value="TEICHOIC ACIDS EXPORT ATP-BINDING PROTEIN TAGH"/>
    <property type="match status" value="1"/>
</dbReference>
<evidence type="ECO:0000256" key="1">
    <source>
        <dbReference type="ARBA" id="ARBA00022741"/>
    </source>
</evidence>
<evidence type="ECO:0000256" key="2">
    <source>
        <dbReference type="ARBA" id="ARBA00022840"/>
    </source>
</evidence>
<dbReference type="EC" id="3.6.3.40" evidence="4"/>
<dbReference type="Pfam" id="PF00005">
    <property type="entry name" value="ABC_tran"/>
    <property type="match status" value="1"/>
</dbReference>
<dbReference type="GO" id="GO:0005524">
    <property type="term" value="F:ATP binding"/>
    <property type="evidence" value="ECO:0007669"/>
    <property type="project" value="UniProtKB-KW"/>
</dbReference>
<reference evidence="5" key="1">
    <citation type="submission" date="2015-10" db="EMBL/GenBank/DDBJ databases">
        <authorList>
            <person name="Lehtovirta-Morley L.E."/>
            <person name="Vieille C."/>
        </authorList>
    </citation>
    <scope>NUCLEOTIDE SEQUENCE [LARGE SCALE GENOMIC DNA]</scope>
</reference>
<keyword evidence="5" id="KW-1185">Reference proteome</keyword>
<dbReference type="SUPFAM" id="SSF52540">
    <property type="entry name" value="P-loop containing nucleoside triphosphate hydrolases"/>
    <property type="match status" value="1"/>
</dbReference>
<dbReference type="EMBL" id="LN890280">
    <property type="protein sequence ID" value="CUR50919.1"/>
    <property type="molecule type" value="Genomic_DNA"/>
</dbReference>
<proteinExistence type="predicted"/>
<dbReference type="InterPro" id="IPR027417">
    <property type="entry name" value="P-loop_NTPase"/>
</dbReference>
<evidence type="ECO:0000259" key="3">
    <source>
        <dbReference type="PROSITE" id="PS50893"/>
    </source>
</evidence>
<dbReference type="InterPro" id="IPR015860">
    <property type="entry name" value="ABC_transpr_TagH-like"/>
</dbReference>
<dbReference type="Proteomes" id="UP000196239">
    <property type="component" value="Chromosome 1"/>
</dbReference>
<protein>
    <submittedName>
        <fullName evidence="4">Capsular polysaccharide export system, ATPase component</fullName>
        <ecNumber evidence="4">3.6.3.40</ecNumber>
    </submittedName>
</protein>
<dbReference type="InterPro" id="IPR003593">
    <property type="entry name" value="AAA+_ATPase"/>
</dbReference>
<evidence type="ECO:0000313" key="4">
    <source>
        <dbReference type="EMBL" id="CUR50919.1"/>
    </source>
</evidence>
<organism evidence="4 5">
    <name type="scientific">Nitrosotalea devaniterrae</name>
    <dbReference type="NCBI Taxonomy" id="1078905"/>
    <lineage>
        <taxon>Archaea</taxon>
        <taxon>Nitrososphaerota</taxon>
        <taxon>Nitrososphaeria</taxon>
        <taxon>Nitrosotaleales</taxon>
        <taxon>Nitrosotaleaceae</taxon>
        <taxon>Nitrosotalea</taxon>
    </lineage>
</organism>
<evidence type="ECO:0000313" key="5">
    <source>
        <dbReference type="Proteomes" id="UP000196239"/>
    </source>
</evidence>
<keyword evidence="1" id="KW-0547">Nucleotide-binding</keyword>
<keyword evidence="4" id="KW-0378">Hydrolase</keyword>
<dbReference type="CDD" id="cd03220">
    <property type="entry name" value="ABC_KpsT_Wzt"/>
    <property type="match status" value="1"/>
</dbReference>
<sequence length="260" mass="28854">MELGTKLENNELINCNDIWVKFSTGNPIPTLADLWDRKLSKKKNDAKYFWALQNVSFSVKHGEILGLIGNNGAGKSTLLRVVAEILQPDKGTVTINTTCHLLSSGIGTREQLSGRENIILGSLYLGHSIDEIKKNFDAMVEFSGLGEHIDRPIRYYSDGMLSRLSFTIATSIKPEFLLLDELLGAGDITFRDKASKRMKEIALGSKGAIIATHDMFFVLKHCSKALYLDKGKVKFYGDPKDAVDLYMKDNGLGTSKEFTV</sequence>
<accession>A0A128A0N7</accession>
<gene>
    <name evidence="4" type="ORF">NDEV_0154</name>
</gene>
<dbReference type="KEGG" id="ndv:NDEV_0154"/>
<dbReference type="AlphaFoldDB" id="A0A128A0N7"/>
<name>A0A128A0N7_9ARCH</name>
<dbReference type="InterPro" id="IPR050683">
    <property type="entry name" value="Bact_Polysacc_Export_ATP-bd"/>
</dbReference>
<dbReference type="Gene3D" id="3.40.50.300">
    <property type="entry name" value="P-loop containing nucleotide triphosphate hydrolases"/>
    <property type="match status" value="1"/>
</dbReference>